<sequence>KDQEHSRVLELLKRAKEKARLLDSKTTPTPTTTGHSPLSTTQEDGASTCGRSVTVEIMIRIEEEEETGGAEETGRAGT</sequence>
<evidence type="ECO:0000313" key="2">
    <source>
        <dbReference type="EMBL" id="EFP94523.2"/>
    </source>
</evidence>
<dbReference type="AlphaFoldDB" id="E3NY74"/>
<name>E3NY74_PUCGT</name>
<dbReference type="KEGG" id="pgr:PGTG_20479"/>
<gene>
    <name evidence="2" type="ORF">PGTG_20479</name>
</gene>
<dbReference type="HOGENOM" id="CLU_2628694_0_0_1"/>
<dbReference type="GeneID" id="10527899"/>
<dbReference type="RefSeq" id="XP_003338942.2">
    <property type="nucleotide sequence ID" value="XM_003338894.2"/>
</dbReference>
<reference evidence="3" key="2">
    <citation type="journal article" date="2011" name="Proc. Natl. Acad. Sci. U.S.A.">
        <title>Obligate biotrophy features unraveled by the genomic analysis of rust fungi.</title>
        <authorList>
            <person name="Duplessis S."/>
            <person name="Cuomo C.A."/>
            <person name="Lin Y.-C."/>
            <person name="Aerts A."/>
            <person name="Tisserant E."/>
            <person name="Veneault-Fourrey C."/>
            <person name="Joly D.L."/>
            <person name="Hacquard S."/>
            <person name="Amselem J."/>
            <person name="Cantarel B.L."/>
            <person name="Chiu R."/>
            <person name="Coutinho P.M."/>
            <person name="Feau N."/>
            <person name="Field M."/>
            <person name="Frey P."/>
            <person name="Gelhaye E."/>
            <person name="Goldberg J."/>
            <person name="Grabherr M.G."/>
            <person name="Kodira C.D."/>
            <person name="Kohler A."/>
            <person name="Kuees U."/>
            <person name="Lindquist E.A."/>
            <person name="Lucas S.M."/>
            <person name="Mago R."/>
            <person name="Mauceli E."/>
            <person name="Morin E."/>
            <person name="Murat C."/>
            <person name="Pangilinan J.L."/>
            <person name="Park R."/>
            <person name="Pearson M."/>
            <person name="Quesneville H."/>
            <person name="Rouhier N."/>
            <person name="Sakthikumar S."/>
            <person name="Salamov A.A."/>
            <person name="Schmutz J."/>
            <person name="Selles B."/>
            <person name="Shapiro H."/>
            <person name="Tanguay P."/>
            <person name="Tuskan G.A."/>
            <person name="Henrissat B."/>
            <person name="Van de Peer Y."/>
            <person name="Rouze P."/>
            <person name="Ellis J.G."/>
            <person name="Dodds P.N."/>
            <person name="Schein J.E."/>
            <person name="Zhong S."/>
            <person name="Hamelin R.C."/>
            <person name="Grigoriev I.V."/>
            <person name="Szabo L.J."/>
            <person name="Martin F."/>
        </authorList>
    </citation>
    <scope>NUCLEOTIDE SEQUENCE [LARGE SCALE GENOMIC DNA]</scope>
    <source>
        <strain evidence="3">CRL 75-36-700-3 / race SCCL</strain>
    </source>
</reference>
<dbReference type="EMBL" id="DS990046">
    <property type="protein sequence ID" value="EFP94523.2"/>
    <property type="molecule type" value="Genomic_DNA"/>
</dbReference>
<dbReference type="VEuPathDB" id="FungiDB:PGTG_20479"/>
<keyword evidence="3" id="KW-1185">Reference proteome</keyword>
<evidence type="ECO:0000313" key="3">
    <source>
        <dbReference type="Proteomes" id="UP000008783"/>
    </source>
</evidence>
<feature type="region of interest" description="Disordered" evidence="1">
    <location>
        <begin position="19"/>
        <end position="48"/>
    </location>
</feature>
<reference key="1">
    <citation type="submission" date="2007-01" db="EMBL/GenBank/DDBJ databases">
        <title>The Genome Sequence of Puccinia graminis f. sp. tritici Strain CRL 75-36-700-3.</title>
        <authorList>
            <consortium name="The Broad Institute Genome Sequencing Platform"/>
            <person name="Birren B."/>
            <person name="Lander E."/>
            <person name="Galagan J."/>
            <person name="Nusbaum C."/>
            <person name="Devon K."/>
            <person name="Cuomo C."/>
            <person name="Jaffe D."/>
            <person name="Butler J."/>
            <person name="Alvarez P."/>
            <person name="Gnerre S."/>
            <person name="Grabherr M."/>
            <person name="Mauceli E."/>
            <person name="Brockman W."/>
            <person name="Young S."/>
            <person name="LaButti K."/>
            <person name="Sykes S."/>
            <person name="DeCaprio D."/>
            <person name="Crawford M."/>
            <person name="Koehrsen M."/>
            <person name="Engels R."/>
            <person name="Montgomery P."/>
            <person name="Pearson M."/>
            <person name="Howarth C."/>
            <person name="Larson L."/>
            <person name="White J."/>
            <person name="Zeng Q."/>
            <person name="Kodira C."/>
            <person name="Yandava C."/>
            <person name="Alvarado L."/>
            <person name="O'Leary S."/>
            <person name="Szabo L."/>
            <person name="Dean R."/>
            <person name="Schein J."/>
        </authorList>
    </citation>
    <scope>NUCLEOTIDE SEQUENCE</scope>
    <source>
        <strain>CRL 75-36-700-3</strain>
    </source>
</reference>
<evidence type="ECO:0000256" key="1">
    <source>
        <dbReference type="SAM" id="MobiDB-lite"/>
    </source>
</evidence>
<feature type="compositionally biased region" description="Low complexity" evidence="1">
    <location>
        <begin position="24"/>
        <end position="41"/>
    </location>
</feature>
<protein>
    <submittedName>
        <fullName evidence="2">Uncharacterized protein</fullName>
    </submittedName>
</protein>
<proteinExistence type="predicted"/>
<dbReference type="Proteomes" id="UP000008783">
    <property type="component" value="Unassembled WGS sequence"/>
</dbReference>
<accession>E3NY74</accession>
<feature type="non-terminal residue" evidence="2">
    <location>
        <position position="1"/>
    </location>
</feature>
<dbReference type="InParanoid" id="E3NY74"/>
<organism evidence="2 3">
    <name type="scientific">Puccinia graminis f. sp. tritici (strain CRL 75-36-700-3 / race SCCL)</name>
    <name type="common">Black stem rust fungus</name>
    <dbReference type="NCBI Taxonomy" id="418459"/>
    <lineage>
        <taxon>Eukaryota</taxon>
        <taxon>Fungi</taxon>
        <taxon>Dikarya</taxon>
        <taxon>Basidiomycota</taxon>
        <taxon>Pucciniomycotina</taxon>
        <taxon>Pucciniomycetes</taxon>
        <taxon>Pucciniales</taxon>
        <taxon>Pucciniaceae</taxon>
        <taxon>Puccinia</taxon>
    </lineage>
</organism>